<comment type="cofactor">
    <cofactor evidence="1">
        <name>heme c</name>
        <dbReference type="ChEBI" id="CHEBI:61717"/>
    </cofactor>
</comment>
<evidence type="ECO:0000256" key="4">
    <source>
        <dbReference type="ARBA" id="ARBA00022617"/>
    </source>
</evidence>
<sequence>MTFRIRQIEQTATGREIVRDRDIAGETLTIGRSAENTIHLPDLAVEPRHAEVSVVSRGRLRVEAVGTLGFVVDGAETRSASIDSLGGAELGFGTYRITVSQDEDGAVLLTIRKAETAATRSGNLEEKRGFSLGGVLPGKRRMSWALAVVIVLAFLALPIVTNLMSVKGPQVADKSTVINDGSWNPGELSLAHHSLANKCVACHVKPFESVRDETCRSCHKDVHDHAPAARLASARGNLPLGQAALWKVAHAFGKEGPGACQDCHSEHKGPTRLTAPSQQFCADCHGQLKSNLPDTRLGDAGDFGKLHPQFTARVITDPVTRHPAFVSLDKKLREDNGLTFPHKLHLDPMGGVARMAKNIGTERGYGANGLECKDCHRKTEEGVRFKPIDMERDCEGCHSLAYERVGGIVRRLRHGDVEQLTADLLAAKWDHSKPLVSNRKRPGEYAEGGLYQFRYSGGAWPGLQLDVALSKDGICGECHRPTRINGRPGVVPVSQPMRYFDHGWFDHAAHKQEKCTTCHAADTSTSASDVLLPGIKTCRTCHLGEDAPKSKVPSSCAMCHGYHITETGSADRKPDVNPSSPKKVALRRE</sequence>
<evidence type="ECO:0000256" key="2">
    <source>
        <dbReference type="ARBA" id="ARBA00004196"/>
    </source>
</evidence>
<evidence type="ECO:0000313" key="11">
    <source>
        <dbReference type="EMBL" id="SLK04867.1"/>
    </source>
</evidence>
<keyword evidence="6" id="KW-0249">Electron transport</keyword>
<keyword evidence="9" id="KW-0812">Transmembrane</keyword>
<name>A0A1U6IA53_9SPHN</name>
<dbReference type="STRING" id="428990.SAMN06295987_10528"/>
<dbReference type="GO" id="GO:0030313">
    <property type="term" value="C:cell envelope"/>
    <property type="evidence" value="ECO:0007669"/>
    <property type="project" value="UniProtKB-SubCell"/>
</dbReference>
<evidence type="ECO:0000256" key="6">
    <source>
        <dbReference type="ARBA" id="ARBA00022982"/>
    </source>
</evidence>
<protein>
    <submittedName>
        <fullName evidence="11">Doubled CXXCH domain-containing protein</fullName>
    </submittedName>
</protein>
<dbReference type="RefSeq" id="WP_079731031.1">
    <property type="nucleotide sequence ID" value="NZ_FVZE01000005.1"/>
</dbReference>
<evidence type="ECO:0000313" key="12">
    <source>
        <dbReference type="Proteomes" id="UP000190989"/>
    </source>
</evidence>
<dbReference type="InterPro" id="IPR000253">
    <property type="entry name" value="FHA_dom"/>
</dbReference>
<accession>A0A1U6IA53</accession>
<organism evidence="11 12">
    <name type="scientific">Novosphingobium mathurense</name>
    <dbReference type="NCBI Taxonomy" id="428990"/>
    <lineage>
        <taxon>Bacteria</taxon>
        <taxon>Pseudomonadati</taxon>
        <taxon>Pseudomonadota</taxon>
        <taxon>Alphaproteobacteria</taxon>
        <taxon>Sphingomonadales</taxon>
        <taxon>Sphingomonadaceae</taxon>
        <taxon>Novosphingobium</taxon>
    </lineage>
</organism>
<evidence type="ECO:0000256" key="8">
    <source>
        <dbReference type="SAM" id="MobiDB-lite"/>
    </source>
</evidence>
<dbReference type="CDD" id="cd00060">
    <property type="entry name" value="FHA"/>
    <property type="match status" value="1"/>
</dbReference>
<keyword evidence="7" id="KW-0408">Iron</keyword>
<proteinExistence type="predicted"/>
<dbReference type="PROSITE" id="PS50006">
    <property type="entry name" value="FHA_DOMAIN"/>
    <property type="match status" value="1"/>
</dbReference>
<gene>
    <name evidence="11" type="ORF">SAMN06295987_10528</name>
</gene>
<feature type="region of interest" description="Disordered" evidence="8">
    <location>
        <begin position="567"/>
        <end position="589"/>
    </location>
</feature>
<keyword evidence="12" id="KW-1185">Reference proteome</keyword>
<dbReference type="Gene3D" id="2.60.200.20">
    <property type="match status" value="1"/>
</dbReference>
<feature type="transmembrane region" description="Helical" evidence="9">
    <location>
        <begin position="144"/>
        <end position="164"/>
    </location>
</feature>
<evidence type="ECO:0000256" key="9">
    <source>
        <dbReference type="SAM" id="Phobius"/>
    </source>
</evidence>
<keyword evidence="3" id="KW-0813">Transport</keyword>
<dbReference type="InterPro" id="IPR008984">
    <property type="entry name" value="SMAD_FHA_dom_sf"/>
</dbReference>
<evidence type="ECO:0000256" key="3">
    <source>
        <dbReference type="ARBA" id="ARBA00022448"/>
    </source>
</evidence>
<keyword evidence="5" id="KW-0479">Metal-binding</keyword>
<comment type="subcellular location">
    <subcellularLocation>
        <location evidence="2">Cell envelope</location>
    </subcellularLocation>
</comment>
<feature type="domain" description="FHA" evidence="10">
    <location>
        <begin position="28"/>
        <end position="77"/>
    </location>
</feature>
<dbReference type="InterPro" id="IPR012286">
    <property type="entry name" value="Tetrahaem_cytochrome"/>
</dbReference>
<keyword evidence="4" id="KW-0349">Heme</keyword>
<reference evidence="12" key="1">
    <citation type="submission" date="2017-02" db="EMBL/GenBank/DDBJ databases">
        <authorList>
            <person name="Varghese N."/>
            <person name="Submissions S."/>
        </authorList>
    </citation>
    <scope>NUCLEOTIDE SEQUENCE [LARGE SCALE GENOMIC DNA]</scope>
    <source>
        <strain evidence="12">SM117</strain>
    </source>
</reference>
<keyword evidence="9" id="KW-0472">Membrane</keyword>
<dbReference type="PANTHER" id="PTHR39425">
    <property type="entry name" value="LIPOPROTEIN CYTOCHROME C"/>
    <property type="match status" value="1"/>
</dbReference>
<evidence type="ECO:0000259" key="10">
    <source>
        <dbReference type="PROSITE" id="PS50006"/>
    </source>
</evidence>
<evidence type="ECO:0000256" key="5">
    <source>
        <dbReference type="ARBA" id="ARBA00022723"/>
    </source>
</evidence>
<dbReference type="Proteomes" id="UP000190989">
    <property type="component" value="Unassembled WGS sequence"/>
</dbReference>
<dbReference type="AlphaFoldDB" id="A0A1U6IA53"/>
<dbReference type="Pfam" id="PF14537">
    <property type="entry name" value="Cytochrom_c3_2"/>
    <property type="match status" value="1"/>
</dbReference>
<dbReference type="PANTHER" id="PTHR39425:SF1">
    <property type="entry name" value="CYTOCHROME C7-LIKE DOMAIN-CONTAINING PROTEIN"/>
    <property type="match status" value="1"/>
</dbReference>
<dbReference type="SUPFAM" id="SSF49879">
    <property type="entry name" value="SMAD/FHA domain"/>
    <property type="match status" value="1"/>
</dbReference>
<dbReference type="GO" id="GO:0046872">
    <property type="term" value="F:metal ion binding"/>
    <property type="evidence" value="ECO:0007669"/>
    <property type="project" value="UniProtKB-KW"/>
</dbReference>
<keyword evidence="9" id="KW-1133">Transmembrane helix</keyword>
<dbReference type="EMBL" id="FVZE01000005">
    <property type="protein sequence ID" value="SLK04867.1"/>
    <property type="molecule type" value="Genomic_DNA"/>
</dbReference>
<evidence type="ECO:0000256" key="1">
    <source>
        <dbReference type="ARBA" id="ARBA00001926"/>
    </source>
</evidence>
<dbReference type="InterPro" id="IPR036280">
    <property type="entry name" value="Multihaem_cyt_sf"/>
</dbReference>
<dbReference type="CDD" id="cd08168">
    <property type="entry name" value="Cytochrom_C3"/>
    <property type="match status" value="2"/>
</dbReference>
<dbReference type="SUPFAM" id="SSF48695">
    <property type="entry name" value="Multiheme cytochromes"/>
    <property type="match status" value="1"/>
</dbReference>
<evidence type="ECO:0000256" key="7">
    <source>
        <dbReference type="ARBA" id="ARBA00023004"/>
    </source>
</evidence>
<dbReference type="Gene3D" id="3.90.10.10">
    <property type="entry name" value="Cytochrome C3"/>
    <property type="match status" value="3"/>
</dbReference>